<keyword evidence="8" id="KW-1185">Reference proteome</keyword>
<gene>
    <name evidence="5" type="primary">rqcH</name>
    <name evidence="7" type="ORF">J2Z71_000797</name>
</gene>
<dbReference type="InterPro" id="IPR010979">
    <property type="entry name" value="Ribosomal_uS13-like_H2TH"/>
</dbReference>
<dbReference type="InterPro" id="IPR051608">
    <property type="entry name" value="RQC_Subunit_NEMF"/>
</dbReference>
<evidence type="ECO:0000313" key="7">
    <source>
        <dbReference type="EMBL" id="MBP2025267.1"/>
    </source>
</evidence>
<comment type="function">
    <text evidence="5">Key component of the ribosome quality control system (RQC), a ribosome-associated complex that mediates the extraction of incompletely synthesized nascent chains from stalled ribosomes and their subsequent degradation. RqcH recruits Ala-charged tRNA, and with RqcP directs the elongation of stalled nascent chains on 50S ribosomal subunits, leading to non-templated C-terminal alanine extensions (Ala tail). The Ala tail promotes nascent chain degradation. May add between 1 and at least 8 Ala residues. Binds to stalled 50S ribosomal subunits.</text>
</comment>
<evidence type="ECO:0000256" key="1">
    <source>
        <dbReference type="ARBA" id="ARBA00022555"/>
    </source>
</evidence>
<evidence type="ECO:0000313" key="8">
    <source>
        <dbReference type="Proteomes" id="UP001519306"/>
    </source>
</evidence>
<dbReference type="HAMAP" id="MF_00844_B">
    <property type="entry name" value="RqcH_B"/>
    <property type="match status" value="1"/>
</dbReference>
<sequence length="586" mass="67950">MAYDGTVLKAVIHELNEKLNTGRIDKIYQPEKDEITLSIRCKGEKYKLLLSASSNNPRVYLTNIDKNNPQTPPTFCMLLRKHLESARIINFEQYKMDRVLKMNVISKNELGDEITKSLIVEIMGKYSNIILIDNSNNKIYDSIKRVNSQMSRVREILPGLQYDIESISDKEDPLIETQENFINILKNSEQNKSLKNFIMNTYTGISPNISREISYRASIESDRPLNSLTNEEIHSLSKAFLDFTKSLNNNEYKANFVMENDKIISFSALDLLMYPENEKTYFKSISSLLDEYYSKKDNDQRMKDKSSNIKKVVKNNLDKNIKKLEKQNEELNEATNREKYKIYADLISANLYKIEKGQKSIEVENFYDNMNLIKVPLDERFSGSENANRYYKKYSKLKHAAKRLELEIEKSKSNIDYLETVLLNIEFSDEVSDIEEIKEELKETGFIKKTKSKTKNKKKESKFLEFKSIDGYKIYVGKNNKQNEELTLKIASKEDMWFHVKGGAGSHVIIKNNGEELSEEAINECATLAAYYSSFKNSNNVEIDYTTRKNIKRHPSKVPGLVIYVDFSTINVSNIFNNIKNIKKDA</sequence>
<dbReference type="InterPro" id="IPR043682">
    <property type="entry name" value="RqcH_bacterial"/>
</dbReference>
<keyword evidence="3 5" id="KW-0694">RNA-binding</keyword>
<dbReference type="PANTHER" id="PTHR15239:SF6">
    <property type="entry name" value="RIBOSOME QUALITY CONTROL COMPLEX SUBUNIT NEMF"/>
    <property type="match status" value="1"/>
</dbReference>
<dbReference type="EMBL" id="JAGGLJ010000006">
    <property type="protein sequence ID" value="MBP2025267.1"/>
    <property type="molecule type" value="Genomic_DNA"/>
</dbReference>
<dbReference type="Gene3D" id="1.10.8.50">
    <property type="match status" value="1"/>
</dbReference>
<keyword evidence="2 5" id="KW-0699">rRNA-binding</keyword>
<dbReference type="PANTHER" id="PTHR15239">
    <property type="entry name" value="NUCLEAR EXPORT MEDIATOR FACTOR NEMF"/>
    <property type="match status" value="1"/>
</dbReference>
<protein>
    <recommendedName>
        <fullName evidence="5">Rqc2 homolog RqcH</fullName>
        <shortName evidence="5">RqcH</shortName>
    </recommendedName>
</protein>
<proteinExistence type="inferred from homology"/>
<evidence type="ECO:0000256" key="4">
    <source>
        <dbReference type="ARBA" id="ARBA00022917"/>
    </source>
</evidence>
<keyword evidence="4 5" id="KW-0648">Protein biosynthesis</keyword>
<keyword evidence="1 5" id="KW-0820">tRNA-binding</keyword>
<reference evidence="7 8" key="1">
    <citation type="submission" date="2021-03" db="EMBL/GenBank/DDBJ databases">
        <title>Genomic Encyclopedia of Type Strains, Phase IV (KMG-IV): sequencing the most valuable type-strain genomes for metagenomic binning, comparative biology and taxonomic classification.</title>
        <authorList>
            <person name="Goeker M."/>
        </authorList>
    </citation>
    <scope>NUCLEOTIDE SEQUENCE [LARGE SCALE GENOMIC DNA]</scope>
    <source>
        <strain evidence="7 8">DSM 27563</strain>
    </source>
</reference>
<evidence type="ECO:0000256" key="2">
    <source>
        <dbReference type="ARBA" id="ARBA00022730"/>
    </source>
</evidence>
<accession>A0ABS4KBX3</accession>
<evidence type="ECO:0000256" key="5">
    <source>
        <dbReference type="HAMAP-Rule" id="MF_00844"/>
    </source>
</evidence>
<feature type="coiled-coil region" evidence="5">
    <location>
        <begin position="310"/>
        <end position="341"/>
    </location>
</feature>
<dbReference type="SUPFAM" id="SSF46946">
    <property type="entry name" value="S13-like H2TH domain"/>
    <property type="match status" value="1"/>
</dbReference>
<dbReference type="RefSeq" id="WP_210060565.1">
    <property type="nucleotide sequence ID" value="NZ_JAGGLJ010000006.1"/>
</dbReference>
<evidence type="ECO:0000259" key="6">
    <source>
        <dbReference type="Pfam" id="PF05670"/>
    </source>
</evidence>
<dbReference type="Pfam" id="PF05833">
    <property type="entry name" value="NFACT_N"/>
    <property type="match status" value="1"/>
</dbReference>
<dbReference type="Pfam" id="PF05670">
    <property type="entry name" value="NFACT-R_1"/>
    <property type="match status" value="1"/>
</dbReference>
<comment type="caution">
    <text evidence="7">The sequence shown here is derived from an EMBL/GenBank/DDBJ whole genome shotgun (WGS) entry which is preliminary data.</text>
</comment>
<dbReference type="InterPro" id="IPR008532">
    <property type="entry name" value="NFACT_RNA-bd"/>
</dbReference>
<feature type="domain" description="NFACT RNA-binding" evidence="6">
    <location>
        <begin position="462"/>
        <end position="556"/>
    </location>
</feature>
<dbReference type="Gene3D" id="2.30.310.10">
    <property type="entry name" value="ibrinogen binding protein from staphylococcus aureus domain"/>
    <property type="match status" value="1"/>
</dbReference>
<feature type="coiled-coil region" evidence="5">
    <location>
        <begin position="387"/>
        <end position="444"/>
    </location>
</feature>
<organism evidence="7 8">
    <name type="scientific">Peptoniphilus stercorisuis</name>
    <dbReference type="NCBI Taxonomy" id="1436965"/>
    <lineage>
        <taxon>Bacteria</taxon>
        <taxon>Bacillati</taxon>
        <taxon>Bacillota</taxon>
        <taxon>Tissierellia</taxon>
        <taxon>Tissierellales</taxon>
        <taxon>Peptoniphilaceae</taxon>
        <taxon>Peptoniphilus</taxon>
    </lineage>
</organism>
<evidence type="ECO:0000256" key="3">
    <source>
        <dbReference type="ARBA" id="ARBA00022884"/>
    </source>
</evidence>
<dbReference type="Proteomes" id="UP001519306">
    <property type="component" value="Unassembled WGS sequence"/>
</dbReference>
<name>A0ABS4KBX3_9FIRM</name>
<comment type="similarity">
    <text evidence="5">Belongs to the NEMF family.</text>
</comment>
<comment type="subunit">
    <text evidence="5">Associates with stalled 50S ribosomal subunits. Binds to RqcP.</text>
</comment>
<keyword evidence="5" id="KW-0175">Coiled coil</keyword>